<gene>
    <name evidence="1" type="ordered locus">ambt_01040</name>
</gene>
<dbReference type="KEGG" id="alt:ambt_01040"/>
<accession>F5ZA74</accession>
<proteinExistence type="predicted"/>
<evidence type="ECO:0000313" key="1">
    <source>
        <dbReference type="EMBL" id="AEF01765.1"/>
    </source>
</evidence>
<dbReference type="HOGENOM" id="CLU_1369720_0_0_6"/>
<evidence type="ECO:0000313" key="2">
    <source>
        <dbReference type="Proteomes" id="UP000000683"/>
    </source>
</evidence>
<name>F5ZA74_ALTNA</name>
<organism evidence="1 2">
    <name type="scientific">Alteromonas naphthalenivorans</name>
    <dbReference type="NCBI Taxonomy" id="715451"/>
    <lineage>
        <taxon>Bacteria</taxon>
        <taxon>Pseudomonadati</taxon>
        <taxon>Pseudomonadota</taxon>
        <taxon>Gammaproteobacteria</taxon>
        <taxon>Alteromonadales</taxon>
        <taxon>Alteromonadaceae</taxon>
        <taxon>Alteromonas/Salinimonas group</taxon>
        <taxon>Alteromonas</taxon>
    </lineage>
</organism>
<keyword evidence="2" id="KW-1185">Reference proteome</keyword>
<sequence>MKTDRIFSEADHSLHQEFSAQDSLINTIDNSNPAELVIDNPASFNITKGHTDDESFSQLSVDIPSDGMDKMAIAWCKKRGLHGALGGPVGREFGSVDCEYNEHISYTIEQEDAERVEGERQSETESNLEFDNIFDVVANSSEKAKLLKEESDKFINDRDASEQKVLFSTLHTKHKRAAFGILNHIRASQSMTKLHCYQQ</sequence>
<dbReference type="EMBL" id="CP002339">
    <property type="protein sequence ID" value="AEF01765.1"/>
    <property type="molecule type" value="Genomic_DNA"/>
</dbReference>
<protein>
    <submittedName>
        <fullName evidence="1">Uncharacterized protein</fullName>
    </submittedName>
</protein>
<dbReference type="AlphaFoldDB" id="F5ZA74"/>
<reference evidence="1 2" key="1">
    <citation type="journal article" date="2011" name="J. Bacteriol.">
        <title>Complete genome sequence of the polycyclic aromatic hydrocarbon-degrading bacterium Alteromonas sp. strain SN2.</title>
        <authorList>
            <person name="Jin H.M."/>
            <person name="Jeong H."/>
            <person name="Moon E.J."/>
            <person name="Math R.K."/>
            <person name="Lee K."/>
            <person name="Kim H.J."/>
            <person name="Jeon C.O."/>
            <person name="Oh T.K."/>
            <person name="Kim J.F."/>
        </authorList>
    </citation>
    <scope>NUCLEOTIDE SEQUENCE [LARGE SCALE GENOMIC DNA]</scope>
    <source>
        <strain evidence="2">JCM 17741 / KACC 18427 / KCTC 11700BP / SN2</strain>
    </source>
</reference>
<dbReference type="Proteomes" id="UP000000683">
    <property type="component" value="Chromosome"/>
</dbReference>
<dbReference type="eggNOG" id="ENOG503468T">
    <property type="taxonomic scope" value="Bacteria"/>
</dbReference>